<accession>A0A921UIW0</accession>
<dbReference type="InterPro" id="IPR038951">
    <property type="entry name" value="OEP37-like"/>
</dbReference>
<dbReference type="GO" id="GO:0005216">
    <property type="term" value="F:monoatomic ion channel activity"/>
    <property type="evidence" value="ECO:0007669"/>
    <property type="project" value="InterPro"/>
</dbReference>
<evidence type="ECO:0000313" key="2">
    <source>
        <dbReference type="EMBL" id="KAG0533803.1"/>
    </source>
</evidence>
<protein>
    <recommendedName>
        <fullName evidence="4">Outer envelope pore protein 37, chloroplastic</fullName>
    </recommendedName>
</protein>
<comment type="caution">
    <text evidence="2">The sequence shown here is derived from an EMBL/GenBank/DDBJ whole genome shotgun (WGS) entry which is preliminary data.</text>
</comment>
<proteinExistence type="predicted"/>
<dbReference type="SUPFAM" id="SSF101447">
    <property type="entry name" value="Formin homology 2 domain (FH2 domain)"/>
    <property type="match status" value="1"/>
</dbReference>
<evidence type="ECO:0000313" key="3">
    <source>
        <dbReference type="Proteomes" id="UP000807115"/>
    </source>
</evidence>
<name>A0A921UIW0_SORBI</name>
<evidence type="ECO:0000256" key="1">
    <source>
        <dbReference type="SAM" id="MobiDB-lite"/>
    </source>
</evidence>
<dbReference type="Gramene" id="EES07130">
    <property type="protein sequence ID" value="EES07130"/>
    <property type="gene ID" value="SORBI_3004G210500"/>
</dbReference>
<dbReference type="EMBL" id="CM027683">
    <property type="protein sequence ID" value="KAG0533803.1"/>
    <property type="molecule type" value="Genomic_DNA"/>
</dbReference>
<reference evidence="2" key="1">
    <citation type="journal article" date="2019" name="BMC Genomics">
        <title>A new reference genome for Sorghum bicolor reveals high levels of sequence similarity between sweet and grain genotypes: implications for the genetics of sugar metabolism.</title>
        <authorList>
            <person name="Cooper E.A."/>
            <person name="Brenton Z.W."/>
            <person name="Flinn B.S."/>
            <person name="Jenkins J."/>
            <person name="Shu S."/>
            <person name="Flowers D."/>
            <person name="Luo F."/>
            <person name="Wang Y."/>
            <person name="Xia P."/>
            <person name="Barry K."/>
            <person name="Daum C."/>
            <person name="Lipzen A."/>
            <person name="Yoshinaga Y."/>
            <person name="Schmutz J."/>
            <person name="Saski C."/>
            <person name="Vermerris W."/>
            <person name="Kresovich S."/>
        </authorList>
    </citation>
    <scope>NUCLEOTIDE SEQUENCE</scope>
</reference>
<evidence type="ECO:0008006" key="4">
    <source>
        <dbReference type="Google" id="ProtNLM"/>
    </source>
</evidence>
<feature type="region of interest" description="Disordered" evidence="1">
    <location>
        <begin position="1"/>
        <end position="62"/>
    </location>
</feature>
<dbReference type="PANTHER" id="PTHR35484:SF2">
    <property type="entry name" value="OUTER ENVELOPE PORE PROTEIN 37, CHLOROPLASTIC"/>
    <property type="match status" value="1"/>
</dbReference>
<sequence>MASAAATTTSAAAQNPNPLNLNIKLPPWLSELRSPFTFLSPPPPPPPPPPPLPPPEPVVPRSRRLPSLRVTTEYDSEEGVFVNKVSCKLAGDLAKLRLSFQSDPQGQWQGDGEEGDPLQQLFAAPLVGLITKHFSVFYDVEARNALLRGDCSLPGGAVQLRASHDVKAQQGEVSVITSLGDPLYKLELSSLVPYSGLPRATFHFPIGQVSVEERRNEDDEKVLSVYGIGKSDFLDGVLTAQYDENDLNLRYCYKDKELTLVPSVSLPSNAVSIGFKRRIGPSDKLSYHYSFDTDDWNAVYKHTVGKNFKVKAGYDSEVRVGWASLWVGEEGGKAKTAPMKTKLQLMLQVPQDNLRNPVFLFNVKKRWDL</sequence>
<gene>
    <name evidence="2" type="ORF">BDA96_04G224200</name>
</gene>
<organism evidence="2 3">
    <name type="scientific">Sorghum bicolor</name>
    <name type="common">Sorghum</name>
    <name type="synonym">Sorghum vulgare</name>
    <dbReference type="NCBI Taxonomy" id="4558"/>
    <lineage>
        <taxon>Eukaryota</taxon>
        <taxon>Viridiplantae</taxon>
        <taxon>Streptophyta</taxon>
        <taxon>Embryophyta</taxon>
        <taxon>Tracheophyta</taxon>
        <taxon>Spermatophyta</taxon>
        <taxon>Magnoliopsida</taxon>
        <taxon>Liliopsida</taxon>
        <taxon>Poales</taxon>
        <taxon>Poaceae</taxon>
        <taxon>PACMAD clade</taxon>
        <taxon>Panicoideae</taxon>
        <taxon>Andropogonodae</taxon>
        <taxon>Andropogoneae</taxon>
        <taxon>Sorghinae</taxon>
        <taxon>Sorghum</taxon>
    </lineage>
</organism>
<feature type="compositionally biased region" description="Pro residues" evidence="1">
    <location>
        <begin position="40"/>
        <end position="58"/>
    </location>
</feature>
<dbReference type="Proteomes" id="UP000807115">
    <property type="component" value="Chromosome 4"/>
</dbReference>
<dbReference type="GO" id="GO:0006812">
    <property type="term" value="P:monoatomic cation transport"/>
    <property type="evidence" value="ECO:0007669"/>
    <property type="project" value="InterPro"/>
</dbReference>
<dbReference type="PANTHER" id="PTHR35484">
    <property type="entry name" value="OUTER ENVELOPE PORE PROTEIN 37, CHLOROPLASTIC"/>
    <property type="match status" value="1"/>
</dbReference>
<dbReference type="OMA" id="FRIKKRW"/>
<dbReference type="KEGG" id="sbi:8056939"/>
<feature type="compositionally biased region" description="Low complexity" evidence="1">
    <location>
        <begin position="1"/>
        <end position="29"/>
    </location>
</feature>
<reference evidence="2" key="2">
    <citation type="submission" date="2020-10" db="EMBL/GenBank/DDBJ databases">
        <authorList>
            <person name="Cooper E.A."/>
            <person name="Brenton Z.W."/>
            <person name="Flinn B.S."/>
            <person name="Jenkins J."/>
            <person name="Shu S."/>
            <person name="Flowers D."/>
            <person name="Luo F."/>
            <person name="Wang Y."/>
            <person name="Xia P."/>
            <person name="Barry K."/>
            <person name="Daum C."/>
            <person name="Lipzen A."/>
            <person name="Yoshinaga Y."/>
            <person name="Schmutz J."/>
            <person name="Saski C."/>
            <person name="Vermerris W."/>
            <person name="Kresovich S."/>
        </authorList>
    </citation>
    <scope>NUCLEOTIDE SEQUENCE</scope>
</reference>
<dbReference type="OrthoDB" id="2011802at2759"/>
<dbReference type="AlphaFoldDB" id="A0A921UIW0"/>